<gene>
    <name evidence="2" type="ORF">TFUB20_02007</name>
</gene>
<evidence type="ECO:0000313" key="3">
    <source>
        <dbReference type="Proteomes" id="UP000182057"/>
    </source>
</evidence>
<evidence type="ECO:0000313" key="2">
    <source>
        <dbReference type="EMBL" id="SCQ23268.1"/>
    </source>
</evidence>
<dbReference type="Proteomes" id="UP000182057">
    <property type="component" value="Unassembled WGS sequence"/>
</dbReference>
<name>A0A1D3UTH2_TANFO</name>
<organism evidence="2 3">
    <name type="scientific">Tannerella forsythia</name>
    <name type="common">Bacteroides forsythus</name>
    <dbReference type="NCBI Taxonomy" id="28112"/>
    <lineage>
        <taxon>Bacteria</taxon>
        <taxon>Pseudomonadati</taxon>
        <taxon>Bacteroidota</taxon>
        <taxon>Bacteroidia</taxon>
        <taxon>Bacteroidales</taxon>
        <taxon>Tannerellaceae</taxon>
        <taxon>Tannerella</taxon>
    </lineage>
</organism>
<protein>
    <recommendedName>
        <fullName evidence="4">Type I-PGING CRISPR-associated protein Cas8c/Csp2</fullName>
    </recommendedName>
</protein>
<feature type="region of interest" description="Disordered" evidence="1">
    <location>
        <begin position="489"/>
        <end position="513"/>
    </location>
</feature>
<proteinExistence type="predicted"/>
<dbReference type="CDD" id="cd09715">
    <property type="entry name" value="Csp2_I-U"/>
    <property type="match status" value="1"/>
</dbReference>
<dbReference type="EMBL" id="FMMM01000067">
    <property type="protein sequence ID" value="SCQ23268.1"/>
    <property type="molecule type" value="Genomic_DNA"/>
</dbReference>
<dbReference type="AlphaFoldDB" id="A0A1D3UTH2"/>
<feature type="compositionally biased region" description="Acidic residues" evidence="1">
    <location>
        <begin position="502"/>
        <end position="513"/>
    </location>
</feature>
<accession>A0A1D3UTH2</accession>
<evidence type="ECO:0000256" key="1">
    <source>
        <dbReference type="SAM" id="MobiDB-lite"/>
    </source>
</evidence>
<reference evidence="2 3" key="1">
    <citation type="submission" date="2016-09" db="EMBL/GenBank/DDBJ databases">
        <authorList>
            <person name="Capua I."/>
            <person name="De Benedictis P."/>
            <person name="Joannis T."/>
            <person name="Lombin L.H."/>
            <person name="Cattoli G."/>
        </authorList>
    </citation>
    <scope>NUCLEOTIDE SEQUENCE [LARGE SCALE GENOMIC DNA]</scope>
    <source>
        <strain evidence="2 3">UB20</strain>
    </source>
</reference>
<evidence type="ECO:0008006" key="4">
    <source>
        <dbReference type="Google" id="ProtNLM"/>
    </source>
</evidence>
<sequence>MNEHPYIRYAQALLMVENNLSSINEITLEHIKNEIEKGLNSFRVRPSGSIAGKSKVQYVFDRIEKGDTKKGVFLSPNTISSDKQARNLWGGAAKFLQRMDNDKCGDLSKNTEIGMSEVPISGEYLSFSDKGNIGRGKPRSSIKEQGFGIISTLTPLKPCFQYKIGKKGQPEMFNVCIIPDLPIVEMVNFIRVFKQMRIQKLNGDLLTGDVVTQTDKQGKIKDISPKRPLIYNGNFPNPPKSSALGSVSLLGAIGEFAKQAEVSDRALGVLESLKKATMYMVKYGNATTFTYNHYIVDMAKKAKLRTVIDSLYYSKLFNQDRRSSINTEYQKFDLFTSRFLQLFTQPAFKDFLSFRAEYPEQVQLLLNIYFVKMERIDAEIVTSARQLGKWLNLVAYFAAKSEVREGANNYWEEIRKVKSKVLVELESSTFAAKSGDALVAQVITRAGRLSGMDAPESASLFMEKTMSGDLPLDCAKNLLIAFSRLRNKKQAEEQPQNIAAEMGEDDFEDLSEE</sequence>
<dbReference type="NCBIfam" id="TIGR03487">
    <property type="entry name" value="cas_csp2"/>
    <property type="match status" value="1"/>
</dbReference>
<dbReference type="InterPro" id="IPR020029">
    <property type="entry name" value="CRISPR-assoc_Csp2"/>
</dbReference>
<dbReference type="OrthoDB" id="974347at2"/>
<dbReference type="RefSeq" id="WP_046825138.1">
    <property type="nucleotide sequence ID" value="NZ_CBDEMX010000103.1"/>
</dbReference>